<evidence type="ECO:0000313" key="3">
    <source>
        <dbReference type="EMBL" id="PFX35034.1"/>
    </source>
</evidence>
<feature type="compositionally biased region" description="Polar residues" evidence="2">
    <location>
        <begin position="297"/>
        <end position="314"/>
    </location>
</feature>
<feature type="coiled-coil region" evidence="1">
    <location>
        <begin position="932"/>
        <end position="966"/>
    </location>
</feature>
<dbReference type="Proteomes" id="UP000225706">
    <property type="component" value="Unassembled WGS sequence"/>
</dbReference>
<evidence type="ECO:0000256" key="2">
    <source>
        <dbReference type="SAM" id="MobiDB-lite"/>
    </source>
</evidence>
<dbReference type="AlphaFoldDB" id="A0A2B4SWH0"/>
<sequence>MSPGNYKLFWPPFLPLILGKKKKRFPYNPIPVKNKAVIPKVKGPIQSRVDCPVIMNSRRQLTRKKADESLSVNTFIKQNMLHSSLNQEAHDLKVLLHKIDVGKCIPLPGKIGFSIQYLPSAAKHFGKKRVGHVTEDSTQRKSRRILNTGTCCSGTCLGCTSGERCDKFKRRSRRVKVAARMSVANPCLTLSAKGGENSCYLKRNQLYSVPPEMPGSPLKQQRSSQGLSLPGAIPQQASKSHYNRTYSATTNEVAPVSCISSEASSYRKTSASENGTLPLFSIAASSNMRTLKVEDANAQQGHSPSSTTTVQSENPIVAPLSSPNMHLSGSLRPFVSAASPNVRSVKVEDANKHQCRFSSSITTVHKRNSVFVPFSSPIMFPAVNLPPSPDMASSNVRPAVETVHAGNSFFGPNMHLSRNLQPHFSAASSNVRPVVTTVLTVNSTVVSLSSPNMHPSGRVRPSPSTASLNVQPAETVVHSGTSIVLPLSSPNMHPSRNLRPYFSAASSNVRPGVTTELTVNSTVVPLSSPNMHPSGKVRPFPSTASLNVQPAETAVHSGNSIVLPLSSPNMHPSGKVRPFPSTASLNVQPAETAVHYGNSIVLPLSSPNMHPSSSLRLSPSTESLNVQSAVNTVHTRYSTAFPLSSPNIHPSGNLRPSHSVASSNVTPVVVVNAQQSRLPQSVTVINTGNSVVMNTVPPQTPSANLQRCYPLVTRPFFPPSGLQQSSIQCVPLAPQPTPVYRLVQPFHFATVSGSSMSKNGDIPVPSAQSVSTNLNENRAGLVHKGTAHLDSHQEVLPKPWTQFPQCESLSERKRQLDQACDKLTRCLIVVTSQSKIRGDFDFLVQNYRTSCEQDPSNAIIIDNMEALKHFLKITECKLKEESHVLQNSCQSLQSHIEKYQESIRTEGKNYKKLMDAKLCTEKNINIIDENKAAEIKRENDEMKTELSELRVKMAELRKEKDKLSEKWLRLADA</sequence>
<evidence type="ECO:0000256" key="1">
    <source>
        <dbReference type="SAM" id="Coils"/>
    </source>
</evidence>
<dbReference type="OrthoDB" id="10474618at2759"/>
<proteinExistence type="predicted"/>
<feature type="region of interest" description="Disordered" evidence="2">
    <location>
        <begin position="294"/>
        <end position="323"/>
    </location>
</feature>
<gene>
    <name evidence="3" type="ORF">AWC38_SpisGene96</name>
</gene>
<dbReference type="EMBL" id="LSMT01000001">
    <property type="protein sequence ID" value="PFX35034.1"/>
    <property type="molecule type" value="Genomic_DNA"/>
</dbReference>
<keyword evidence="1" id="KW-0175">Coiled coil</keyword>
<protein>
    <submittedName>
        <fullName evidence="3">Uncharacterized protein</fullName>
    </submittedName>
</protein>
<feature type="region of interest" description="Disordered" evidence="2">
    <location>
        <begin position="210"/>
        <end position="237"/>
    </location>
</feature>
<dbReference type="STRING" id="50429.A0A2B4SWH0"/>
<organism evidence="3 4">
    <name type="scientific">Stylophora pistillata</name>
    <name type="common">Smooth cauliflower coral</name>
    <dbReference type="NCBI Taxonomy" id="50429"/>
    <lineage>
        <taxon>Eukaryota</taxon>
        <taxon>Metazoa</taxon>
        <taxon>Cnidaria</taxon>
        <taxon>Anthozoa</taxon>
        <taxon>Hexacorallia</taxon>
        <taxon>Scleractinia</taxon>
        <taxon>Astrocoeniina</taxon>
        <taxon>Pocilloporidae</taxon>
        <taxon>Stylophora</taxon>
    </lineage>
</organism>
<name>A0A2B4SWH0_STYPI</name>
<keyword evidence="4" id="KW-1185">Reference proteome</keyword>
<evidence type="ECO:0000313" key="4">
    <source>
        <dbReference type="Proteomes" id="UP000225706"/>
    </source>
</evidence>
<feature type="compositionally biased region" description="Polar residues" evidence="2">
    <location>
        <begin position="218"/>
        <end position="227"/>
    </location>
</feature>
<reference evidence="4" key="1">
    <citation type="journal article" date="2017" name="bioRxiv">
        <title>Comparative analysis of the genomes of Stylophora pistillata and Acropora digitifera provides evidence for extensive differences between species of corals.</title>
        <authorList>
            <person name="Voolstra C.R."/>
            <person name="Li Y."/>
            <person name="Liew Y.J."/>
            <person name="Baumgarten S."/>
            <person name="Zoccola D."/>
            <person name="Flot J.-F."/>
            <person name="Tambutte S."/>
            <person name="Allemand D."/>
            <person name="Aranda M."/>
        </authorList>
    </citation>
    <scope>NUCLEOTIDE SEQUENCE [LARGE SCALE GENOMIC DNA]</scope>
</reference>
<comment type="caution">
    <text evidence="3">The sequence shown here is derived from an EMBL/GenBank/DDBJ whole genome shotgun (WGS) entry which is preliminary data.</text>
</comment>
<accession>A0A2B4SWH0</accession>